<dbReference type="InterPro" id="IPR036188">
    <property type="entry name" value="FAD/NAD-bd_sf"/>
</dbReference>
<proteinExistence type="inferred from homology"/>
<evidence type="ECO:0000313" key="13">
    <source>
        <dbReference type="Proteomes" id="UP001610063"/>
    </source>
</evidence>
<dbReference type="Gene3D" id="3.50.50.100">
    <property type="match status" value="1"/>
</dbReference>
<evidence type="ECO:0000256" key="5">
    <source>
        <dbReference type="ARBA" id="ARBA00022946"/>
    </source>
</evidence>
<comment type="similarity">
    <text evidence="1">Belongs to the NADH dehydrogenase family.</text>
</comment>
<sequence length="442" mass="49937">MEELTEAPVQRRNKITERIPWTDMTRVVIIGGGFAGIELVRKLSKQKVQIVMVDKHNHHTFIPLLYQVATAGLSPGDISSPLREFLQDHKNFHFRMAKVTQIHADEKKIETNLGFLKYDILVIASGATTNFFGNKLLEKKAFKLREMSDAIELRTKLIANFEEALQLDEAEDEALEKFMNIVIVGAGPTGVELAGAIGELQKHVLPLDYPEIDFTKMKIHLIEGADRVLPPMSDKSGRKAAKYLTHFGVNVQYGKLVEKYDGETAYLSDGTSIKTNCLIWAAGVKGNTIPGLREGAVEKGRILVDKFNLVKGHEFIYAVGDVAMQVDEEYPKGLPQLAPVAIQQAHLLGENLKRLFNKEPMKPFKYVDKGTMATVGRNRAVVDAPLNITFGGFFGWFVWMFVHLFSIIGLRRKFLVFLNWVWNYFTYNRGNRLIINKDLEDV</sequence>
<comment type="caution">
    <text evidence="12">The sequence shown here is derived from an EMBL/GenBank/DDBJ whole genome shotgun (WGS) entry which is preliminary data.</text>
</comment>
<evidence type="ECO:0000256" key="8">
    <source>
        <dbReference type="ARBA" id="ARBA00047599"/>
    </source>
</evidence>
<gene>
    <name evidence="12" type="ORF">ACHKAR_12830</name>
</gene>
<name>A0ABW7N9W3_9BACT</name>
<dbReference type="PRINTS" id="PR00411">
    <property type="entry name" value="PNDRDTASEI"/>
</dbReference>
<reference evidence="12 13" key="1">
    <citation type="journal article" date="2013" name="Int. J. Syst. Evol. Microbiol.">
        <title>Marinoscillum luteum sp. nov., isolated from marine sediment.</title>
        <authorList>
            <person name="Cha I.T."/>
            <person name="Park S.J."/>
            <person name="Kim S.J."/>
            <person name="Kim J.G."/>
            <person name="Jung M.Y."/>
            <person name="Shin K.S."/>
            <person name="Kwon K.K."/>
            <person name="Yang S.H."/>
            <person name="Seo Y.S."/>
            <person name="Rhee S.K."/>
        </authorList>
    </citation>
    <scope>NUCLEOTIDE SEQUENCE [LARGE SCALE GENOMIC DNA]</scope>
    <source>
        <strain evidence="12 13">KCTC 23939</strain>
    </source>
</reference>
<dbReference type="PANTHER" id="PTHR43706:SF47">
    <property type="entry name" value="EXTERNAL NADH-UBIQUINONE OXIDOREDUCTASE 1, MITOCHONDRIAL-RELATED"/>
    <property type="match status" value="1"/>
</dbReference>
<dbReference type="PANTHER" id="PTHR43706">
    <property type="entry name" value="NADH DEHYDROGENASE"/>
    <property type="match status" value="1"/>
</dbReference>
<evidence type="ECO:0000256" key="7">
    <source>
        <dbReference type="ARBA" id="ARBA00023027"/>
    </source>
</evidence>
<protein>
    <recommendedName>
        <fullName evidence="2">NADH:ubiquinone reductase (non-electrogenic)</fullName>
        <ecNumber evidence="2">1.6.5.9</ecNumber>
    </recommendedName>
</protein>
<evidence type="ECO:0000256" key="2">
    <source>
        <dbReference type="ARBA" id="ARBA00012637"/>
    </source>
</evidence>
<dbReference type="EC" id="1.6.5.9" evidence="2"/>
<dbReference type="EMBL" id="JBIPKE010000017">
    <property type="protein sequence ID" value="MFH6984329.1"/>
    <property type="molecule type" value="Genomic_DNA"/>
</dbReference>
<evidence type="ECO:0000256" key="4">
    <source>
        <dbReference type="ARBA" id="ARBA00022827"/>
    </source>
</evidence>
<dbReference type="Proteomes" id="UP001610063">
    <property type="component" value="Unassembled WGS sequence"/>
</dbReference>
<dbReference type="InterPro" id="IPR023753">
    <property type="entry name" value="FAD/NAD-binding_dom"/>
</dbReference>
<dbReference type="GO" id="GO:0016491">
    <property type="term" value="F:oxidoreductase activity"/>
    <property type="evidence" value="ECO:0007669"/>
    <property type="project" value="UniProtKB-KW"/>
</dbReference>
<dbReference type="InterPro" id="IPR045024">
    <property type="entry name" value="NDH-2"/>
</dbReference>
<dbReference type="Pfam" id="PF22366">
    <property type="entry name" value="NDH2_C"/>
    <property type="match status" value="1"/>
</dbReference>
<keyword evidence="3" id="KW-0285">Flavoprotein</keyword>
<dbReference type="Pfam" id="PF07992">
    <property type="entry name" value="Pyr_redox_2"/>
    <property type="match status" value="1"/>
</dbReference>
<evidence type="ECO:0000256" key="1">
    <source>
        <dbReference type="ARBA" id="ARBA00005272"/>
    </source>
</evidence>
<feature type="domain" description="FAD/NAD(P)-binding" evidence="10">
    <location>
        <begin position="26"/>
        <end position="345"/>
    </location>
</feature>
<keyword evidence="9" id="KW-0812">Transmembrane</keyword>
<keyword evidence="13" id="KW-1185">Reference proteome</keyword>
<keyword evidence="5" id="KW-0809">Transit peptide</keyword>
<feature type="domain" description="External alternative NADH-ubiquinone oxidoreductase-like C-terminal" evidence="11">
    <location>
        <begin position="369"/>
        <end position="425"/>
    </location>
</feature>
<evidence type="ECO:0000313" key="12">
    <source>
        <dbReference type="EMBL" id="MFH6984329.1"/>
    </source>
</evidence>
<keyword evidence="9" id="KW-0472">Membrane</keyword>
<keyword evidence="4" id="KW-0274">FAD</keyword>
<dbReference type="SUPFAM" id="SSF51905">
    <property type="entry name" value="FAD/NAD(P)-binding domain"/>
    <property type="match status" value="2"/>
</dbReference>
<evidence type="ECO:0000256" key="3">
    <source>
        <dbReference type="ARBA" id="ARBA00022630"/>
    </source>
</evidence>
<organism evidence="12 13">
    <name type="scientific">Marinoscillum luteum</name>
    <dbReference type="NCBI Taxonomy" id="861051"/>
    <lineage>
        <taxon>Bacteria</taxon>
        <taxon>Pseudomonadati</taxon>
        <taxon>Bacteroidota</taxon>
        <taxon>Cytophagia</taxon>
        <taxon>Cytophagales</taxon>
        <taxon>Reichenbachiellaceae</taxon>
        <taxon>Marinoscillum</taxon>
    </lineage>
</organism>
<dbReference type="RefSeq" id="WP_255465563.1">
    <property type="nucleotide sequence ID" value="NZ_JBIPKE010000017.1"/>
</dbReference>
<evidence type="ECO:0000256" key="9">
    <source>
        <dbReference type="SAM" id="Phobius"/>
    </source>
</evidence>
<keyword evidence="6 12" id="KW-0560">Oxidoreductase</keyword>
<evidence type="ECO:0000256" key="6">
    <source>
        <dbReference type="ARBA" id="ARBA00023002"/>
    </source>
</evidence>
<dbReference type="InterPro" id="IPR054585">
    <property type="entry name" value="NDH2-like_C"/>
</dbReference>
<evidence type="ECO:0000259" key="10">
    <source>
        <dbReference type="Pfam" id="PF07992"/>
    </source>
</evidence>
<dbReference type="PRINTS" id="PR00368">
    <property type="entry name" value="FADPNR"/>
</dbReference>
<evidence type="ECO:0000259" key="11">
    <source>
        <dbReference type="Pfam" id="PF22366"/>
    </source>
</evidence>
<keyword evidence="9" id="KW-1133">Transmembrane helix</keyword>
<feature type="transmembrane region" description="Helical" evidence="9">
    <location>
        <begin position="388"/>
        <end position="410"/>
    </location>
</feature>
<keyword evidence="7" id="KW-0520">NAD</keyword>
<comment type="catalytic activity">
    <reaction evidence="8">
        <text>a quinone + NADH + H(+) = a quinol + NAD(+)</text>
        <dbReference type="Rhea" id="RHEA:46160"/>
        <dbReference type="ChEBI" id="CHEBI:15378"/>
        <dbReference type="ChEBI" id="CHEBI:24646"/>
        <dbReference type="ChEBI" id="CHEBI:57540"/>
        <dbReference type="ChEBI" id="CHEBI:57945"/>
        <dbReference type="ChEBI" id="CHEBI:132124"/>
        <dbReference type="EC" id="1.6.5.9"/>
    </reaction>
</comment>
<accession>A0ABW7N9W3</accession>